<keyword evidence="3" id="KW-1185">Reference proteome</keyword>
<dbReference type="Pfam" id="PF07735">
    <property type="entry name" value="FBA_2"/>
    <property type="match status" value="2"/>
</dbReference>
<comment type="caution">
    <text evidence="2">The sequence shown here is derived from an EMBL/GenBank/DDBJ whole genome shotgun (WGS) entry which is preliminary data.</text>
</comment>
<dbReference type="Proteomes" id="UP000230233">
    <property type="component" value="Chromosome V"/>
</dbReference>
<feature type="domain" description="F-box" evidence="1">
    <location>
        <begin position="2"/>
        <end position="49"/>
    </location>
</feature>
<dbReference type="InterPro" id="IPR012885">
    <property type="entry name" value="F-box_Sdz-33"/>
</dbReference>
<dbReference type="Pfam" id="PF00646">
    <property type="entry name" value="F-box"/>
    <property type="match status" value="2"/>
</dbReference>
<dbReference type="PROSITE" id="PS50181">
    <property type="entry name" value="FBOX"/>
    <property type="match status" value="2"/>
</dbReference>
<protein>
    <recommendedName>
        <fullName evidence="1">F-box domain-containing protein</fullName>
    </recommendedName>
</protein>
<proteinExistence type="predicted"/>
<name>A0A2G5TSU5_9PELO</name>
<evidence type="ECO:0000259" key="1">
    <source>
        <dbReference type="PROSITE" id="PS50181"/>
    </source>
</evidence>
<dbReference type="PANTHER" id="PTHR22899:SF0">
    <property type="entry name" value="F-BOX ASSOCIATED DOMAIN-CONTAINING PROTEIN-RELATED"/>
    <property type="match status" value="1"/>
</dbReference>
<evidence type="ECO:0000313" key="2">
    <source>
        <dbReference type="EMBL" id="PIC30323.1"/>
    </source>
</evidence>
<dbReference type="AlphaFoldDB" id="A0A2G5TSU5"/>
<gene>
    <name evidence="2" type="primary">Cnig_chr_V.g21600</name>
    <name evidence="2" type="ORF">B9Z55_021600</name>
</gene>
<reference evidence="3" key="1">
    <citation type="submission" date="2017-10" db="EMBL/GenBank/DDBJ databases">
        <title>Rapid genome shrinkage in a self-fertile nematode reveals novel sperm competition proteins.</title>
        <authorList>
            <person name="Yin D."/>
            <person name="Schwarz E.M."/>
            <person name="Thomas C.G."/>
            <person name="Felde R.L."/>
            <person name="Korf I.F."/>
            <person name="Cutter A.D."/>
            <person name="Schartner C.M."/>
            <person name="Ralston E.J."/>
            <person name="Meyer B.J."/>
            <person name="Haag E.S."/>
        </authorList>
    </citation>
    <scope>NUCLEOTIDE SEQUENCE [LARGE SCALE GENOMIC DNA]</scope>
    <source>
        <strain evidence="3">JU1422</strain>
    </source>
</reference>
<feature type="domain" description="F-box" evidence="1">
    <location>
        <begin position="310"/>
        <end position="365"/>
    </location>
</feature>
<evidence type="ECO:0000313" key="3">
    <source>
        <dbReference type="Proteomes" id="UP000230233"/>
    </source>
</evidence>
<accession>A0A2G5TSU5</accession>
<dbReference type="PANTHER" id="PTHR22899">
    <property type="entry name" value="CYCLIN-RELATED F-BOX FAMILY"/>
    <property type="match status" value="1"/>
</dbReference>
<dbReference type="InterPro" id="IPR053222">
    <property type="entry name" value="Zygotic_Embryogenesis-Asso"/>
</dbReference>
<dbReference type="EMBL" id="PDUG01000005">
    <property type="protein sequence ID" value="PIC30323.1"/>
    <property type="molecule type" value="Genomic_DNA"/>
</dbReference>
<dbReference type="InterPro" id="IPR001810">
    <property type="entry name" value="F-box_dom"/>
</dbReference>
<organism evidence="2 3">
    <name type="scientific">Caenorhabditis nigoni</name>
    <dbReference type="NCBI Taxonomy" id="1611254"/>
    <lineage>
        <taxon>Eukaryota</taxon>
        <taxon>Metazoa</taxon>
        <taxon>Ecdysozoa</taxon>
        <taxon>Nematoda</taxon>
        <taxon>Chromadorea</taxon>
        <taxon>Rhabditida</taxon>
        <taxon>Rhabditina</taxon>
        <taxon>Rhabditomorpha</taxon>
        <taxon>Rhabditoidea</taxon>
        <taxon>Rhabditidae</taxon>
        <taxon>Peloderinae</taxon>
        <taxon>Caenorhabditis</taxon>
    </lineage>
</organism>
<sequence length="597" mass="70576">MPIPFLSLPDKDLQYALKCMDIGELVCLSLCSKRTKNLVKSSDLKIESSAKLHKNFIHLDAYPRKLHELQNHPRTISFYHYTDYWIIEKYGTNTYRYTVRREPGSTLSDWIAHFQYIFNAPIIDLFIIGNASLSNLETVKLFIPRCKKLELSDQCSDEVAKMAFRKSFLIAERVKIFKNIFDEDNGIIKYLSLNLKDVIFVNYQKPFKLTSGDLLSVNIEDLYIETAIITEKELNRFVKLWTKSKHRFYRPKFIELYLRRDIDRAELLKGFKYEPPLEDNDNSFRFKRKDGKELFLFMEGRLFERDTLMPIRLLSLPEKDLQYTLNCMDIGDLIAFSLCSKRTKNLAKFSNRRIGPIVADVYQNYICLEIRPTEVRRVQDDPDPLFMYLDFSNPQIKLDRKKGIEAWRKEGFAHHDWIAHFLSIFKGSLIDQLGINDVCSISHLDIVKRIIPKFRKLKIMELCSTELTKMTFLKLAPIAEEVEIANKPFGNDISQLLSYNLKALTFSDWRTPLELNNVIITEKELNRFLKLWMKSNHRFYRPKYIKLYLPLIDDINQEELFKGIKYRDMDYQYRLTRADGKELLITISWSSVDFMVL</sequence>